<evidence type="ECO:0000313" key="3">
    <source>
        <dbReference type="EMBL" id="MXY95946.1"/>
    </source>
</evidence>
<dbReference type="NCBIfam" id="NF004720">
    <property type="entry name" value="PRK06064.1"/>
    <property type="match status" value="1"/>
</dbReference>
<protein>
    <submittedName>
        <fullName evidence="3">Thiolase domain-containing protein</fullName>
    </submittedName>
</protein>
<dbReference type="PANTHER" id="PTHR42870">
    <property type="entry name" value="ACETYL-COA C-ACETYLTRANSFERASE"/>
    <property type="match status" value="1"/>
</dbReference>
<name>A0A6B0YY10_9CHLR</name>
<dbReference type="InterPro" id="IPR055140">
    <property type="entry name" value="Thiolase_C_2"/>
</dbReference>
<dbReference type="AlphaFoldDB" id="A0A6B0YY10"/>
<dbReference type="PANTHER" id="PTHR42870:SF6">
    <property type="entry name" value="ACETYL-COA C-ACYLTRANSFERASE"/>
    <property type="match status" value="1"/>
</dbReference>
<organism evidence="3">
    <name type="scientific">Caldilineaceae bacterium SB0664_bin_27</name>
    <dbReference type="NCBI Taxonomy" id="2605260"/>
    <lineage>
        <taxon>Bacteria</taxon>
        <taxon>Bacillati</taxon>
        <taxon>Chloroflexota</taxon>
        <taxon>Caldilineae</taxon>
        <taxon>Caldilineales</taxon>
        <taxon>Caldilineaceae</taxon>
    </lineage>
</organism>
<reference evidence="3" key="1">
    <citation type="submission" date="2019-09" db="EMBL/GenBank/DDBJ databases">
        <title>Characterisation of the sponge microbiome using genome-centric metagenomics.</title>
        <authorList>
            <person name="Engelberts J.P."/>
            <person name="Robbins S.J."/>
            <person name="De Goeij J.M."/>
            <person name="Aranda M."/>
            <person name="Bell S.C."/>
            <person name="Webster N.S."/>
        </authorList>
    </citation>
    <scope>NUCLEOTIDE SEQUENCE</scope>
    <source>
        <strain evidence="3">SB0664_bin_27</strain>
    </source>
</reference>
<dbReference type="Pfam" id="PF00108">
    <property type="entry name" value="Thiolase_N"/>
    <property type="match status" value="1"/>
</dbReference>
<accession>A0A6B0YY10</accession>
<evidence type="ECO:0000259" key="2">
    <source>
        <dbReference type="Pfam" id="PF22691"/>
    </source>
</evidence>
<dbReference type="GO" id="GO:0016747">
    <property type="term" value="F:acyltransferase activity, transferring groups other than amino-acyl groups"/>
    <property type="evidence" value="ECO:0007669"/>
    <property type="project" value="InterPro"/>
</dbReference>
<dbReference type="SUPFAM" id="SSF53901">
    <property type="entry name" value="Thiolase-like"/>
    <property type="match status" value="1"/>
</dbReference>
<dbReference type="CDD" id="cd00829">
    <property type="entry name" value="SCP-x_thiolase"/>
    <property type="match status" value="1"/>
</dbReference>
<dbReference type="EMBL" id="VXRG01000182">
    <property type="protein sequence ID" value="MXY95946.1"/>
    <property type="molecule type" value="Genomic_DNA"/>
</dbReference>
<feature type="domain" description="Thiolase C-terminal" evidence="2">
    <location>
        <begin position="243"/>
        <end position="386"/>
    </location>
</feature>
<feature type="domain" description="Thiolase N-terminal" evidence="1">
    <location>
        <begin position="6"/>
        <end position="220"/>
    </location>
</feature>
<dbReference type="InterPro" id="IPR002155">
    <property type="entry name" value="Thiolase"/>
</dbReference>
<proteinExistence type="predicted"/>
<dbReference type="Gene3D" id="3.40.47.10">
    <property type="match status" value="1"/>
</dbReference>
<dbReference type="Pfam" id="PF22691">
    <property type="entry name" value="Thiolase_C_1"/>
    <property type="match status" value="1"/>
</dbReference>
<dbReference type="InterPro" id="IPR016039">
    <property type="entry name" value="Thiolase-like"/>
</dbReference>
<sequence length="387" mass="40155">MREVSIVGIGQLPVGEHWDLSIRHIAHHAIAEALAEAGTGQVDALFVGNMLSGSLLSQEHLATLIADFSGLRNVEAAKIESACASGASALRIGHMAVASGMHDVVVVCGVEKMTDTTGEGTTAGLATAADAEYEAAHGVSFVGLNALIMQRYMYEFDVPVDAFAGFSINAHRNGARNANAMFQKPISLDTYLNAPMIATPINMMDSSPVCDGAAAAVLVASEQAGQYTSGHHPGAVQILASASANDTVALHDRRDPLFLEAAYVSSQKAYMQSGVTPADISFFELHDAFTIMSALSLEATGYARRGEGWHLAADDAISPEGRIPISTLGGLKSRGHPVGATGMYQIVETVQQLRGEAGQGQIANASVGMAQNIGGSGATIVTHILGG</sequence>
<dbReference type="PIRSF" id="PIRSF000429">
    <property type="entry name" value="Ac-CoA_Ac_transf"/>
    <property type="match status" value="1"/>
</dbReference>
<comment type="caution">
    <text evidence="3">The sequence shown here is derived from an EMBL/GenBank/DDBJ whole genome shotgun (WGS) entry which is preliminary data.</text>
</comment>
<gene>
    <name evidence="3" type="ORF">F4Y42_21105</name>
</gene>
<evidence type="ECO:0000259" key="1">
    <source>
        <dbReference type="Pfam" id="PF00108"/>
    </source>
</evidence>
<dbReference type="InterPro" id="IPR020616">
    <property type="entry name" value="Thiolase_N"/>
</dbReference>